<gene>
    <name evidence="1" type="ORF">BD410DRAFT_306236</name>
</gene>
<name>A0A4Y7Q3S0_9AGAM</name>
<dbReference type="VEuPathDB" id="FungiDB:BD410DRAFT_306236"/>
<dbReference type="EMBL" id="ML170181">
    <property type="protein sequence ID" value="TDL21440.1"/>
    <property type="molecule type" value="Genomic_DNA"/>
</dbReference>
<protein>
    <submittedName>
        <fullName evidence="1">Uncharacterized protein</fullName>
    </submittedName>
</protein>
<dbReference type="AlphaFoldDB" id="A0A4Y7Q3S0"/>
<proteinExistence type="predicted"/>
<sequence length="79" mass="9082">MFDSACEVVPRRELQLQTISHLYCNSSLYHTLINRSLHIPETFLNASDRNGHVIVHLPLFTTTSPRMKNTNRSCVNRVS</sequence>
<reference evidence="1 2" key="1">
    <citation type="submission" date="2018-06" db="EMBL/GenBank/DDBJ databases">
        <title>A transcriptomic atlas of mushroom development highlights an independent origin of complex multicellularity.</title>
        <authorList>
            <consortium name="DOE Joint Genome Institute"/>
            <person name="Krizsan K."/>
            <person name="Almasi E."/>
            <person name="Merenyi Z."/>
            <person name="Sahu N."/>
            <person name="Viragh M."/>
            <person name="Koszo T."/>
            <person name="Mondo S."/>
            <person name="Kiss B."/>
            <person name="Balint B."/>
            <person name="Kues U."/>
            <person name="Barry K."/>
            <person name="Hegedus J.C."/>
            <person name="Henrissat B."/>
            <person name="Johnson J."/>
            <person name="Lipzen A."/>
            <person name="Ohm R."/>
            <person name="Nagy I."/>
            <person name="Pangilinan J."/>
            <person name="Yan J."/>
            <person name="Xiong Y."/>
            <person name="Grigoriev I.V."/>
            <person name="Hibbett D.S."/>
            <person name="Nagy L.G."/>
        </authorList>
    </citation>
    <scope>NUCLEOTIDE SEQUENCE [LARGE SCALE GENOMIC DNA]</scope>
    <source>
        <strain evidence="1 2">SZMC22713</strain>
    </source>
</reference>
<keyword evidence="2" id="KW-1185">Reference proteome</keyword>
<accession>A0A4Y7Q3S0</accession>
<dbReference type="Proteomes" id="UP000294933">
    <property type="component" value="Unassembled WGS sequence"/>
</dbReference>
<organism evidence="1 2">
    <name type="scientific">Rickenella mellea</name>
    <dbReference type="NCBI Taxonomy" id="50990"/>
    <lineage>
        <taxon>Eukaryota</taxon>
        <taxon>Fungi</taxon>
        <taxon>Dikarya</taxon>
        <taxon>Basidiomycota</taxon>
        <taxon>Agaricomycotina</taxon>
        <taxon>Agaricomycetes</taxon>
        <taxon>Hymenochaetales</taxon>
        <taxon>Rickenellaceae</taxon>
        <taxon>Rickenella</taxon>
    </lineage>
</organism>
<evidence type="ECO:0000313" key="2">
    <source>
        <dbReference type="Proteomes" id="UP000294933"/>
    </source>
</evidence>
<evidence type="ECO:0000313" key="1">
    <source>
        <dbReference type="EMBL" id="TDL21440.1"/>
    </source>
</evidence>